<feature type="region of interest" description="Disordered" evidence="1">
    <location>
        <begin position="82"/>
        <end position="166"/>
    </location>
</feature>
<dbReference type="EMBL" id="JARJCN010000125">
    <property type="protein sequence ID" value="KAJ7071768.1"/>
    <property type="molecule type" value="Genomic_DNA"/>
</dbReference>
<evidence type="ECO:0000313" key="3">
    <source>
        <dbReference type="Proteomes" id="UP001222325"/>
    </source>
</evidence>
<gene>
    <name evidence="2" type="ORF">B0H15DRAFT_807011</name>
</gene>
<feature type="compositionally biased region" description="Polar residues" evidence="1">
    <location>
        <begin position="197"/>
        <end position="231"/>
    </location>
</feature>
<name>A0AAD6XE81_9AGAR</name>
<accession>A0AAD6XE81</accession>
<feature type="compositionally biased region" description="Polar residues" evidence="1">
    <location>
        <begin position="302"/>
        <end position="311"/>
    </location>
</feature>
<feature type="compositionally biased region" description="Polar residues" evidence="1">
    <location>
        <begin position="127"/>
        <end position="137"/>
    </location>
</feature>
<evidence type="ECO:0000256" key="1">
    <source>
        <dbReference type="SAM" id="MobiDB-lite"/>
    </source>
</evidence>
<proteinExistence type="predicted"/>
<reference evidence="2" key="1">
    <citation type="submission" date="2023-03" db="EMBL/GenBank/DDBJ databases">
        <title>Massive genome expansion in bonnet fungi (Mycena s.s.) driven by repeated elements and novel gene families across ecological guilds.</title>
        <authorList>
            <consortium name="Lawrence Berkeley National Laboratory"/>
            <person name="Harder C.B."/>
            <person name="Miyauchi S."/>
            <person name="Viragh M."/>
            <person name="Kuo A."/>
            <person name="Thoen E."/>
            <person name="Andreopoulos B."/>
            <person name="Lu D."/>
            <person name="Skrede I."/>
            <person name="Drula E."/>
            <person name="Henrissat B."/>
            <person name="Morin E."/>
            <person name="Kohler A."/>
            <person name="Barry K."/>
            <person name="LaButti K."/>
            <person name="Morin E."/>
            <person name="Salamov A."/>
            <person name="Lipzen A."/>
            <person name="Mereny Z."/>
            <person name="Hegedus B."/>
            <person name="Baldrian P."/>
            <person name="Stursova M."/>
            <person name="Weitz H."/>
            <person name="Taylor A."/>
            <person name="Grigoriev I.V."/>
            <person name="Nagy L.G."/>
            <person name="Martin F."/>
            <person name="Kauserud H."/>
        </authorList>
    </citation>
    <scope>NUCLEOTIDE SEQUENCE</scope>
    <source>
        <strain evidence="2">CBHHK173m</strain>
    </source>
</reference>
<sequence>MTKSHACLKYPQNITGQEITSPYIAPCPQCQKSPASAPGSGVVTVTLNKQLLLSLKPPSPRAPPTLVEYLRVAEGIGDTLGSLQTSRPFGPRIPTGTSGLLSSSENSERIGTRYSTEIRLDPDKAATSLTKWTSSEPIGTLAGSRSRSKPLGVPAGGKPSGALASYSPHLDSVKARLLAPTRSSTARSVKEPADSQEGPSLSRPASRSVSRSISPQKKAGTTNDASLSGKKTTLEARPKALSGQPRTPTTSVSFVTAPAHASPARTSLDPPNEVHLSQDSDYSTDPEPSPPPAMDTVPDKTASATGSNSEPSPMAALRKNYEADSPTDNSLEFRATFFANKKFLDLPEIIDRGVVSAPDSPVRRFGLEKTFARRLDLVTMGLQSLLRSAQDLIEERQSYFLVDPQGVLRAVLHNAQDLQEMTC</sequence>
<feature type="region of interest" description="Disordered" evidence="1">
    <location>
        <begin position="178"/>
        <end position="314"/>
    </location>
</feature>
<feature type="compositionally biased region" description="Basic and acidic residues" evidence="1">
    <location>
        <begin position="106"/>
        <end position="124"/>
    </location>
</feature>
<keyword evidence="3" id="KW-1185">Reference proteome</keyword>
<evidence type="ECO:0000313" key="2">
    <source>
        <dbReference type="EMBL" id="KAJ7071768.1"/>
    </source>
</evidence>
<protein>
    <submittedName>
        <fullName evidence="2">Uncharacterized protein</fullName>
    </submittedName>
</protein>
<organism evidence="2 3">
    <name type="scientific">Mycena belliarum</name>
    <dbReference type="NCBI Taxonomy" id="1033014"/>
    <lineage>
        <taxon>Eukaryota</taxon>
        <taxon>Fungi</taxon>
        <taxon>Dikarya</taxon>
        <taxon>Basidiomycota</taxon>
        <taxon>Agaricomycotina</taxon>
        <taxon>Agaricomycetes</taxon>
        <taxon>Agaricomycetidae</taxon>
        <taxon>Agaricales</taxon>
        <taxon>Marasmiineae</taxon>
        <taxon>Mycenaceae</taxon>
        <taxon>Mycena</taxon>
    </lineage>
</organism>
<feature type="compositionally biased region" description="Polar residues" evidence="1">
    <location>
        <begin position="95"/>
        <end position="105"/>
    </location>
</feature>
<feature type="compositionally biased region" description="Polar residues" evidence="1">
    <location>
        <begin position="244"/>
        <end position="254"/>
    </location>
</feature>
<dbReference type="Proteomes" id="UP001222325">
    <property type="component" value="Unassembled WGS sequence"/>
</dbReference>
<dbReference type="AlphaFoldDB" id="A0AAD6XE81"/>
<comment type="caution">
    <text evidence="2">The sequence shown here is derived from an EMBL/GenBank/DDBJ whole genome shotgun (WGS) entry which is preliminary data.</text>
</comment>